<accession>A0A345ANU0</accession>
<evidence type="ECO:0000313" key="3">
    <source>
        <dbReference type="EMBL" id="AXF38229.1"/>
    </source>
</evidence>
<evidence type="ECO:0000256" key="2">
    <source>
        <dbReference type="SAM" id="MobiDB-lite"/>
    </source>
</evidence>
<evidence type="ECO:0000313" key="4">
    <source>
        <dbReference type="Proteomes" id="UP000256012"/>
    </source>
</evidence>
<sequence length="671" mass="70941">MATNKKLSAVIAIGGAISSSLRSTFGDVKGRLVDLGKTVTDLEKRQRLLGRTIQEFGRAGKDVTGMRNRYAELTQQLDRARQAQERLATAQARAAKIGGFVKGAGVAVGAAAAAGAVVGRPLVRAAISRENEINLIKNTGASKEETAELVHAAETAKQFGVSVTEAIHVVGQLRAAFGDAHHAVEALPLALKAKSGLQLYDRLHGSALADGDSAYTLAKIAEERGGAKSPEALAAKFNWAFKGLTGSGGHVSVDQWLNAIRSGKGAVRAMDDASFFGDTFLMQSMGADRYGTASSSLSNGWVAGRATHSALNRMMEIGLLDKDKVKFDKIGKVKSAVGALKDSQLFIKDPQAWVDKYLIPAMKSRGVDVTDAAQVNEFAAQIASNSNASAILVNRVLDSQNIAKDRRNVHKANGVRESDEQNKESSAGKIENARKRLNDVEERMGAVILPVLATSLEKVATVLEWLNRKAEESPAVFKALTWGLIGVTTAVGGLTAVSLTSKLAIEPLAGVLNAVGAAAPGAVGGLSKLLGLVGAAAGIAGTVVTLANTTTDEEDSEIRNGKARWAALRAKYPQSVIDAARKKYQPWYEVGQGYAAENEAWLKRYTSENPLPAVPPKATTTTASTTDARQYSFTINQAPGQDSKALADEIERRLGIKAGIKNRSSMFDGVN</sequence>
<protein>
    <submittedName>
        <fullName evidence="3">Putative tail protein</fullName>
    </submittedName>
</protein>
<evidence type="ECO:0000256" key="1">
    <source>
        <dbReference type="SAM" id="Coils"/>
    </source>
</evidence>
<dbReference type="GeneID" id="63642360"/>
<dbReference type="KEGG" id="vg:63642360"/>
<dbReference type="RefSeq" id="YP_010037896.1">
    <property type="nucleotide sequence ID" value="NC_054146.1"/>
</dbReference>
<feature type="coiled-coil region" evidence="1">
    <location>
        <begin position="63"/>
        <end position="93"/>
    </location>
</feature>
<reference evidence="3 4" key="1">
    <citation type="submission" date="2018-04" db="EMBL/GenBank/DDBJ databases">
        <title>Complete genome of bacteriophage phiRSP, lytic for Ralstonia solanacearum.</title>
        <authorList>
            <person name="Hernandez-Romano J."/>
            <person name="Serrano-Plancarte R."/>
            <person name="Hernandez-Silva I.E."/>
            <person name="Perez-de-la-Rosa J.D."/>
        </authorList>
    </citation>
    <scope>NUCLEOTIDE SEQUENCE [LARGE SCALE GENOMIC DNA]</scope>
</reference>
<feature type="region of interest" description="Disordered" evidence="2">
    <location>
        <begin position="407"/>
        <end position="431"/>
    </location>
</feature>
<dbReference type="EMBL" id="MH252365">
    <property type="protein sequence ID" value="AXF38229.1"/>
    <property type="molecule type" value="Genomic_DNA"/>
</dbReference>
<proteinExistence type="predicted"/>
<keyword evidence="1" id="KW-0175">Coiled coil</keyword>
<feature type="compositionally biased region" description="Basic and acidic residues" evidence="2">
    <location>
        <begin position="414"/>
        <end position="423"/>
    </location>
</feature>
<dbReference type="Proteomes" id="UP000256012">
    <property type="component" value="Segment"/>
</dbReference>
<name>A0A345ANU0_9CAUD</name>
<organism evidence="3 4">
    <name type="scientific">Ralstonia phage phiRSP</name>
    <dbReference type="NCBI Taxonomy" id="2201420"/>
    <lineage>
        <taxon>Viruses</taxon>
        <taxon>Duplodnaviria</taxon>
        <taxon>Heunggongvirae</taxon>
        <taxon>Uroviricota</taxon>
        <taxon>Caudoviricetes</taxon>
        <taxon>Coatlandelriovirus</taxon>
        <taxon>Coatlandelriovirus RSP</taxon>
    </lineage>
</organism>
<keyword evidence="4" id="KW-1185">Reference proteome</keyword>